<keyword evidence="4" id="KW-1185">Reference proteome</keyword>
<dbReference type="Pfam" id="PF07683">
    <property type="entry name" value="CobW_C"/>
    <property type="match status" value="1"/>
</dbReference>
<dbReference type="SUPFAM" id="SSF52540">
    <property type="entry name" value="P-loop containing nucleoside triphosphate hydrolases"/>
    <property type="match status" value="1"/>
</dbReference>
<evidence type="ECO:0000259" key="2">
    <source>
        <dbReference type="Pfam" id="PF07683"/>
    </source>
</evidence>
<name>A0AB34K491_PRYPA</name>
<dbReference type="InterPro" id="IPR027417">
    <property type="entry name" value="P-loop_NTPase"/>
</dbReference>
<dbReference type="PANTHER" id="PTHR13748:SF62">
    <property type="entry name" value="COBW DOMAIN-CONTAINING PROTEIN"/>
    <property type="match status" value="1"/>
</dbReference>
<dbReference type="PANTHER" id="PTHR13748">
    <property type="entry name" value="COBW-RELATED"/>
    <property type="match status" value="1"/>
</dbReference>
<proteinExistence type="predicted"/>
<comment type="caution">
    <text evidence="3">The sequence shown here is derived from an EMBL/GenBank/DDBJ whole genome shotgun (WGS) entry which is preliminary data.</text>
</comment>
<evidence type="ECO:0000313" key="3">
    <source>
        <dbReference type="EMBL" id="KAL1528103.1"/>
    </source>
</evidence>
<reference evidence="3 4" key="1">
    <citation type="journal article" date="2024" name="Science">
        <title>Giant polyketide synthase enzymes in the biosynthesis of giant marine polyether toxins.</title>
        <authorList>
            <person name="Fallon T.R."/>
            <person name="Shende V.V."/>
            <person name="Wierzbicki I.H."/>
            <person name="Pendleton A.L."/>
            <person name="Watervoot N.F."/>
            <person name="Auber R.P."/>
            <person name="Gonzalez D.J."/>
            <person name="Wisecaver J.H."/>
            <person name="Moore B.S."/>
        </authorList>
    </citation>
    <scope>NUCLEOTIDE SEQUENCE [LARGE SCALE GENOMIC DNA]</scope>
    <source>
        <strain evidence="3 4">12B1</strain>
    </source>
</reference>
<evidence type="ECO:0000259" key="1">
    <source>
        <dbReference type="Pfam" id="PF02492"/>
    </source>
</evidence>
<dbReference type="AlphaFoldDB" id="A0AB34K491"/>
<dbReference type="InterPro" id="IPR051316">
    <property type="entry name" value="Zinc-reg_GTPase_activator"/>
</dbReference>
<dbReference type="Gene3D" id="3.40.50.300">
    <property type="entry name" value="P-loop containing nucleotide triphosphate hydrolases"/>
    <property type="match status" value="1"/>
</dbReference>
<dbReference type="GO" id="GO:0005737">
    <property type="term" value="C:cytoplasm"/>
    <property type="evidence" value="ECO:0007669"/>
    <property type="project" value="TreeGrafter"/>
</dbReference>
<dbReference type="Proteomes" id="UP001515480">
    <property type="component" value="Unassembled WGS sequence"/>
</dbReference>
<dbReference type="InterPro" id="IPR011629">
    <property type="entry name" value="CobW-like_C"/>
</dbReference>
<dbReference type="CDD" id="cd03112">
    <property type="entry name" value="CobW-like"/>
    <property type="match status" value="1"/>
</dbReference>
<dbReference type="InterPro" id="IPR003495">
    <property type="entry name" value="CobW/HypB/UreG_nucleotide-bd"/>
</dbReference>
<dbReference type="EMBL" id="JBGBPQ010000002">
    <property type="protein sequence ID" value="KAL1528103.1"/>
    <property type="molecule type" value="Genomic_DNA"/>
</dbReference>
<dbReference type="Pfam" id="PF02492">
    <property type="entry name" value="cobW"/>
    <property type="match status" value="1"/>
</dbReference>
<accession>A0AB34K491</accession>
<evidence type="ECO:0008006" key="5">
    <source>
        <dbReference type="Google" id="ProtNLM"/>
    </source>
</evidence>
<gene>
    <name evidence="3" type="ORF">AB1Y20_009468</name>
</gene>
<evidence type="ECO:0000313" key="4">
    <source>
        <dbReference type="Proteomes" id="UP001515480"/>
    </source>
</evidence>
<organism evidence="3 4">
    <name type="scientific">Prymnesium parvum</name>
    <name type="common">Toxic golden alga</name>
    <dbReference type="NCBI Taxonomy" id="97485"/>
    <lineage>
        <taxon>Eukaryota</taxon>
        <taxon>Haptista</taxon>
        <taxon>Haptophyta</taxon>
        <taxon>Prymnesiophyceae</taxon>
        <taxon>Prymnesiales</taxon>
        <taxon>Prymnesiaceae</taxon>
        <taxon>Prymnesium</taxon>
    </lineage>
</organism>
<feature type="domain" description="CobW C-terminal" evidence="2">
    <location>
        <begin position="240"/>
        <end position="327"/>
    </location>
</feature>
<feature type="domain" description="CobW/HypB/UreG nucleotide-binding" evidence="1">
    <location>
        <begin position="8"/>
        <end position="178"/>
    </location>
</feature>
<protein>
    <recommendedName>
        <fullName evidence="5">CobW/HypB/UreG nucleotide-binding domain-containing protein</fullName>
    </recommendedName>
</protein>
<sequence>MEAAAIVPVTVITGYLGAGKTTVIRSLLRALPDGYTCAWLKNEYGDAAVDSAVASDARIAVREVTNGCLCCTKVGELQDALLALHEMRPHRILVEASGSALPGPLVWEIEKLKAQLSVDGVVTVVDCVNFSRIQDFTRSARVQAQCTDLVLLNKVELAGEDRVEVVLDDLNELVPEVPKVRTIGESGAADPALVFGIDAHLWRAAANLAPADADAASHMHSDAECYHVHPSSVPAGWTTSRSRLEAMLKCAPADDLYRCKGVVRLAAAEAAANDGEAREGEPSEWWLFNGVAGRLTLEPLRSSEGPASLVFMGRDLARRTKAIAAALELPAGAVVDANAPGFAPAVNRGVARGLCVKCE</sequence>